<feature type="domain" description="Receptor ligand binding region" evidence="5">
    <location>
        <begin position="10"/>
        <end position="272"/>
    </location>
</feature>
<dbReference type="GO" id="GO:0016020">
    <property type="term" value="C:membrane"/>
    <property type="evidence" value="ECO:0007669"/>
    <property type="project" value="UniProtKB-SubCell"/>
</dbReference>
<dbReference type="PANTHER" id="PTHR30483">
    <property type="entry name" value="LEUCINE-SPECIFIC-BINDING PROTEIN"/>
    <property type="match status" value="1"/>
</dbReference>
<evidence type="ECO:0000313" key="6">
    <source>
        <dbReference type="EMBL" id="KKL67411.1"/>
    </source>
</evidence>
<evidence type="ECO:0000256" key="3">
    <source>
        <dbReference type="ARBA" id="ARBA00022989"/>
    </source>
</evidence>
<dbReference type="AlphaFoldDB" id="A0A0F9EMD6"/>
<evidence type="ECO:0000256" key="1">
    <source>
        <dbReference type="ARBA" id="ARBA00004370"/>
    </source>
</evidence>
<dbReference type="EMBL" id="LAZR01026867">
    <property type="protein sequence ID" value="KKL67411.1"/>
    <property type="molecule type" value="Genomic_DNA"/>
</dbReference>
<feature type="non-terminal residue" evidence="6">
    <location>
        <position position="1"/>
    </location>
</feature>
<dbReference type="Pfam" id="PF01094">
    <property type="entry name" value="ANF_receptor"/>
    <property type="match status" value="1"/>
</dbReference>
<evidence type="ECO:0000259" key="5">
    <source>
        <dbReference type="Pfam" id="PF01094"/>
    </source>
</evidence>
<comment type="subcellular location">
    <subcellularLocation>
        <location evidence="1">Membrane</location>
    </subcellularLocation>
</comment>
<organism evidence="6">
    <name type="scientific">marine sediment metagenome</name>
    <dbReference type="NCBI Taxonomy" id="412755"/>
    <lineage>
        <taxon>unclassified sequences</taxon>
        <taxon>metagenomes</taxon>
        <taxon>ecological metagenomes</taxon>
    </lineage>
</organism>
<gene>
    <name evidence="6" type="ORF">LCGC14_2135240</name>
</gene>
<dbReference type="SUPFAM" id="SSF53822">
    <property type="entry name" value="Periplasmic binding protein-like I"/>
    <property type="match status" value="1"/>
</dbReference>
<keyword evidence="2" id="KW-0812">Transmembrane</keyword>
<evidence type="ECO:0000256" key="4">
    <source>
        <dbReference type="ARBA" id="ARBA00023136"/>
    </source>
</evidence>
<protein>
    <recommendedName>
        <fullName evidence="5">Receptor ligand binding region domain-containing protein</fullName>
    </recommendedName>
</protein>
<evidence type="ECO:0000256" key="2">
    <source>
        <dbReference type="ARBA" id="ARBA00022692"/>
    </source>
</evidence>
<reference evidence="6" key="1">
    <citation type="journal article" date="2015" name="Nature">
        <title>Complex archaea that bridge the gap between prokaryotes and eukaryotes.</title>
        <authorList>
            <person name="Spang A."/>
            <person name="Saw J.H."/>
            <person name="Jorgensen S.L."/>
            <person name="Zaremba-Niedzwiedzka K."/>
            <person name="Martijn J."/>
            <person name="Lind A.E."/>
            <person name="van Eijk R."/>
            <person name="Schleper C."/>
            <person name="Guy L."/>
            <person name="Ettema T.J."/>
        </authorList>
    </citation>
    <scope>NUCLEOTIDE SEQUENCE</scope>
</reference>
<dbReference type="InterPro" id="IPR001828">
    <property type="entry name" value="ANF_lig-bd_rcpt"/>
</dbReference>
<dbReference type="PANTHER" id="PTHR30483:SF6">
    <property type="entry name" value="PERIPLASMIC BINDING PROTEIN OF ABC TRANSPORTER FOR NATURAL AMINO ACIDS"/>
    <property type="match status" value="1"/>
</dbReference>
<accession>A0A0F9EMD6</accession>
<dbReference type="Gene3D" id="3.40.50.2300">
    <property type="match status" value="2"/>
</dbReference>
<name>A0A0F9EMD6_9ZZZZ</name>
<dbReference type="InterPro" id="IPR028082">
    <property type="entry name" value="Peripla_BP_I"/>
</dbReference>
<comment type="caution">
    <text evidence="6">The sequence shown here is derived from an EMBL/GenBank/DDBJ whole genome shotgun (WGS) entry which is preliminary data.</text>
</comment>
<keyword evidence="4" id="KW-0472">Membrane</keyword>
<sequence>AESVTGPGAVLQISPASTSPGLTEAIDSDFLFRTTISDEAQGVILAQLATELGLTSVCTMFINNAYGQGLSEVFASEFEAAGFTVPEQVPHESEQVSYASELSTCTGEGPDALAAIAYPESAGVFLREAVEAGDVDTYLFVDGTKSTDMLDDLGWANFADMSGTAPGSLEVAAGEAFETGYTAEYGETPPLPFMREMYDAVYLIALAAETAGSTDPTAIRDALRDVANPGGETVGPGTEGFTAALDLIAAGDEINYEGAAGPVDLDENGDVLIGAIETWHIDAAAEDLVTDAVFKVDLTTGEVTEIE</sequence>
<proteinExistence type="predicted"/>
<dbReference type="InterPro" id="IPR051010">
    <property type="entry name" value="BCAA_transport"/>
</dbReference>
<keyword evidence="3" id="KW-1133">Transmembrane helix</keyword>